<dbReference type="EMBL" id="JAEKJY010000002">
    <property type="protein sequence ID" value="MBN8235332.1"/>
    <property type="molecule type" value="Genomic_DNA"/>
</dbReference>
<comment type="caution">
    <text evidence="2">The sequence shown here is derived from an EMBL/GenBank/DDBJ whole genome shotgun (WGS) entry which is preliminary data.</text>
</comment>
<name>A0ABS3DVI4_9BACI</name>
<feature type="chain" id="PRO_5047172093" evidence="1">
    <location>
        <begin position="26"/>
        <end position="456"/>
    </location>
</feature>
<dbReference type="InterPro" id="IPR051922">
    <property type="entry name" value="Bact_Sporulation_Assoc"/>
</dbReference>
<evidence type="ECO:0000313" key="2">
    <source>
        <dbReference type="EMBL" id="MBN8235332.1"/>
    </source>
</evidence>
<dbReference type="PANTHER" id="PTHR30032">
    <property type="entry name" value="N-ACETYLMURAMOYL-L-ALANINE AMIDASE-RELATED"/>
    <property type="match status" value="1"/>
</dbReference>
<sequence>MKKWLGLAATALTAAGLFQASTVEAAQDPIEVEKVEAQNTYEEKEPNDGREDATQVPLNSYISGEFTDEDVDYYRVEVNGDTTVQFTFHLFEYVEEKTDMKFQGRLLTEQGEVLPPYSMNGNEYGYIESHLLDPGVYYMKVWDKADLADGSTYYLGTGAELLNASAERIWGVDRYWTAANIARYGDADRYPSENVVLATGEDFPDALAGAPLAEHLDAPILLTREDELPGITEQVMNSFDTEKVTILGGTGAVSADVETYLENDLGVEVDRISGKNRYETAAAIADRLPESDQAVVAYGRNFPDALSIAPIAAGKGMPILLTEQDELPEATAQSLKNYGESIAVGGTGVISSDVLADMPKAERISGKNRYLTSLAVVEHFNVGGVKASFATGSHFADALAGSVNDVDQPLLLTPKDELNEEIKAYVKEKEMFRFNIFGGTAAVEDSVEQELEALYE</sequence>
<feature type="signal peptide" evidence="1">
    <location>
        <begin position="1"/>
        <end position="25"/>
    </location>
</feature>
<proteinExistence type="predicted"/>
<dbReference type="Proteomes" id="UP000663970">
    <property type="component" value="Unassembled WGS sequence"/>
</dbReference>
<dbReference type="InterPro" id="IPR007253">
    <property type="entry name" value="Cell_wall-bd_2"/>
</dbReference>
<keyword evidence="3" id="KW-1185">Reference proteome</keyword>
<dbReference type="Pfam" id="PF04122">
    <property type="entry name" value="CW_binding_2"/>
    <property type="match status" value="3"/>
</dbReference>
<accession>A0ABS3DVI4</accession>
<keyword evidence="1" id="KW-0732">Signal</keyword>
<dbReference type="Gene3D" id="3.40.50.12090">
    <property type="match status" value="2"/>
</dbReference>
<gene>
    <name evidence="2" type="ORF">JF544_08710</name>
</gene>
<organism evidence="2 3">
    <name type="scientific">Halobacillus kuroshimensis</name>
    <dbReference type="NCBI Taxonomy" id="302481"/>
    <lineage>
        <taxon>Bacteria</taxon>
        <taxon>Bacillati</taxon>
        <taxon>Bacillota</taxon>
        <taxon>Bacilli</taxon>
        <taxon>Bacillales</taxon>
        <taxon>Bacillaceae</taxon>
        <taxon>Halobacillus</taxon>
    </lineage>
</organism>
<protein>
    <submittedName>
        <fullName evidence="2">Cell wall-binding repeat-containing protein</fullName>
    </submittedName>
</protein>
<dbReference type="PANTHER" id="PTHR30032:SF8">
    <property type="entry name" value="GERMINATION-SPECIFIC N-ACETYLMURAMOYL-L-ALANINE AMIDASE"/>
    <property type="match status" value="1"/>
</dbReference>
<dbReference type="SUPFAM" id="SSF89260">
    <property type="entry name" value="Collagen-binding domain"/>
    <property type="match status" value="1"/>
</dbReference>
<evidence type="ECO:0000313" key="3">
    <source>
        <dbReference type="Proteomes" id="UP000663970"/>
    </source>
</evidence>
<dbReference type="RefSeq" id="WP_206933451.1">
    <property type="nucleotide sequence ID" value="NZ_JAEKJY010000002.1"/>
</dbReference>
<dbReference type="Gene3D" id="2.60.120.380">
    <property type="match status" value="1"/>
</dbReference>
<evidence type="ECO:0000256" key="1">
    <source>
        <dbReference type="SAM" id="SignalP"/>
    </source>
</evidence>
<reference evidence="2 3" key="1">
    <citation type="submission" date="2020-12" db="EMBL/GenBank/DDBJ databases">
        <title>Oil enriched cultivation method for isolating marine PHA-producing bacteria.</title>
        <authorList>
            <person name="Zheng W."/>
            <person name="Yu S."/>
            <person name="Huang Y."/>
        </authorList>
    </citation>
    <scope>NUCLEOTIDE SEQUENCE [LARGE SCALE GENOMIC DNA]</scope>
    <source>
        <strain evidence="2 3">SY-2-6</strain>
    </source>
</reference>